<evidence type="ECO:0000313" key="2">
    <source>
        <dbReference type="Proteomes" id="UP000041770"/>
    </source>
</evidence>
<dbReference type="EMBL" id="CWQY01000015">
    <property type="protein sequence ID" value="CSC83013.1"/>
    <property type="molecule type" value="Genomic_DNA"/>
</dbReference>
<gene>
    <name evidence="1" type="ORF">ERS013200_02390</name>
</gene>
<reference evidence="1 2" key="1">
    <citation type="submission" date="2015-07" db="EMBL/GenBank/DDBJ databases">
        <authorList>
            <consortium name="Pathogen Informatics"/>
        </authorList>
    </citation>
    <scope>NUCLEOTIDE SEQUENCE [LARGE SCALE GENOMIC DNA]</scope>
    <source>
        <strain evidence="1 2">A316</strain>
    </source>
</reference>
<dbReference type="AlphaFoldDB" id="A0A655ZWP8"/>
<evidence type="ECO:0000313" key="1">
    <source>
        <dbReference type="EMBL" id="CSC83013.1"/>
    </source>
</evidence>
<accession>A0A655ZWP8</accession>
<protein>
    <submittedName>
        <fullName evidence="1">Uncharacterized protein</fullName>
    </submittedName>
</protein>
<sequence length="65" mass="7528">MILSYQTQCHQPVGRGSVRELTYRMLGLRHYLQPVLRTAGLTQEPSLLDVEHYLSGKLHLQKRPL</sequence>
<organism evidence="1 2">
    <name type="scientific">Vibrio cholerae</name>
    <dbReference type="NCBI Taxonomy" id="666"/>
    <lineage>
        <taxon>Bacteria</taxon>
        <taxon>Pseudomonadati</taxon>
        <taxon>Pseudomonadota</taxon>
        <taxon>Gammaproteobacteria</taxon>
        <taxon>Vibrionales</taxon>
        <taxon>Vibrionaceae</taxon>
        <taxon>Vibrio</taxon>
    </lineage>
</organism>
<dbReference type="Proteomes" id="UP000041770">
    <property type="component" value="Unassembled WGS sequence"/>
</dbReference>
<proteinExistence type="predicted"/>
<name>A0A655ZWP8_VIBCL</name>